<dbReference type="AlphaFoldDB" id="A0A4V1KUD0"/>
<sequence>MLKWIVLLSMFACSSAFAQTPSPDPIAVIRAQIMQHWFPAPQVNLNFAVSFDLDRDGRIVGQPVVAATSYDQGGSAESLKYAVLGAQPFFLLRPEDYESWKHVTTTFTRADKSSTDIYAFAKRDILGVATGMPEAAAKAAMAEKGCSVSSLKPTVLECTIKGNQLVARLTENMSPNVVTAVSYIFQSGAPAQELVGLISAQFHTRPFNRIWYLSNSSTMELNQYSSEPRSANSPVPSWVLTINEPRFLDQDQDALMEKQRAAVPPPKF</sequence>
<organism evidence="2 3">
    <name type="scientific">Bradyrhizobium zhanjiangense</name>
    <dbReference type="NCBI Taxonomy" id="1325107"/>
    <lineage>
        <taxon>Bacteria</taxon>
        <taxon>Pseudomonadati</taxon>
        <taxon>Pseudomonadota</taxon>
        <taxon>Alphaproteobacteria</taxon>
        <taxon>Hyphomicrobiales</taxon>
        <taxon>Nitrobacteraceae</taxon>
        <taxon>Bradyrhizobium</taxon>
    </lineage>
</organism>
<comment type="caution">
    <text evidence="2">The sequence shown here is derived from an EMBL/GenBank/DDBJ whole genome shotgun (WGS) entry which is preliminary data.</text>
</comment>
<dbReference type="Gene3D" id="3.30.1150.10">
    <property type="match status" value="1"/>
</dbReference>
<reference evidence="2 3" key="1">
    <citation type="submission" date="2018-11" db="EMBL/GenBank/DDBJ databases">
        <title>Bradyrhizobium sp. nov., isolated from effective nodules of peanut in China.</title>
        <authorList>
            <person name="Li Y."/>
        </authorList>
    </citation>
    <scope>NUCLEOTIDE SEQUENCE [LARGE SCALE GENOMIC DNA]</scope>
    <source>
        <strain evidence="2 3">CCBAU 51770</strain>
    </source>
</reference>
<proteinExistence type="predicted"/>
<gene>
    <name evidence="2" type="ORF">EAS61_40850</name>
</gene>
<protein>
    <submittedName>
        <fullName evidence="2">Uncharacterized protein</fullName>
    </submittedName>
</protein>
<feature type="chain" id="PRO_5020406318" evidence="1">
    <location>
        <begin position="19"/>
        <end position="268"/>
    </location>
</feature>
<keyword evidence="1" id="KW-0732">Signal</keyword>
<evidence type="ECO:0000313" key="3">
    <source>
        <dbReference type="Proteomes" id="UP000290174"/>
    </source>
</evidence>
<evidence type="ECO:0000313" key="2">
    <source>
        <dbReference type="EMBL" id="RXG83809.1"/>
    </source>
</evidence>
<feature type="signal peptide" evidence="1">
    <location>
        <begin position="1"/>
        <end position="18"/>
    </location>
</feature>
<name>A0A4V1KUD0_9BRAD</name>
<dbReference type="RefSeq" id="WP_128957340.1">
    <property type="nucleotide sequence ID" value="NZ_RKMK01000093.1"/>
</dbReference>
<accession>A0A4V1KUD0</accession>
<dbReference type="Proteomes" id="UP000290174">
    <property type="component" value="Unassembled WGS sequence"/>
</dbReference>
<evidence type="ECO:0000256" key="1">
    <source>
        <dbReference type="SAM" id="SignalP"/>
    </source>
</evidence>
<dbReference type="EMBL" id="RKMK01000093">
    <property type="protein sequence ID" value="RXG83809.1"/>
    <property type="molecule type" value="Genomic_DNA"/>
</dbReference>